<accession>A0ABY9Y6R3</accession>
<keyword evidence="4" id="KW-1185">Reference proteome</keyword>
<sequence>MQLETYISDLLYRYECVTIPEFGTFLTQPVSATVNNTTNVFYPPKKVVSFNEQIQKNDGLLVNYIADVEKIPFEIANEKIAKRVTILKDFLTQGETLTFKNIGEIVFNSEGKILFEPSYHLNYLTDAFGLSQFVSPSITRETYKEEVEAIEKVIPITITPEKRKSRPYFKYAAVALIALTLGGFAASKYYVNQIEAHNQLAQEEAEQKLDNKIQQATFNLNPFPAITLKVTKQAGSFHIVAGAFRIEENCDKKIDQLKADGFKARKIGVNKYGLHQVVYASYENRLEALKALRNIKKNHNKDAWLLVDSDTKIINTLSKVNASNEKSLQTAETKESTDLANQQPLSNSPETADNFELKENPNVIKIIHNVKTVESGYYLMLGAYNNSAKRDAFLSELTSAELSNISFFFDTKNAMYFVYYKEKFNDLESANKSLQSKGNLSYTGKMAVVKVEN</sequence>
<dbReference type="InterPro" id="IPR036680">
    <property type="entry name" value="SPOR-like_sf"/>
</dbReference>
<dbReference type="EMBL" id="CP134536">
    <property type="protein sequence ID" value="WNH13937.1"/>
    <property type="molecule type" value="Genomic_DNA"/>
</dbReference>
<dbReference type="Pfam" id="PF18175">
    <property type="entry name" value="HU-CCDC81_bac_2"/>
    <property type="match status" value="1"/>
</dbReference>
<feature type="domain" description="SPOR" evidence="2">
    <location>
        <begin position="231"/>
        <end position="308"/>
    </location>
</feature>
<dbReference type="PROSITE" id="PS51724">
    <property type="entry name" value="SPOR"/>
    <property type="match status" value="1"/>
</dbReference>
<feature type="compositionally biased region" description="Polar residues" evidence="1">
    <location>
        <begin position="338"/>
        <end position="351"/>
    </location>
</feature>
<dbReference type="Proteomes" id="UP001303407">
    <property type="component" value="Chromosome"/>
</dbReference>
<dbReference type="InterPro" id="IPR040495">
    <property type="entry name" value="HU-CCDC81_bac_1"/>
</dbReference>
<dbReference type="SUPFAM" id="SSF110997">
    <property type="entry name" value="Sporulation related repeat"/>
    <property type="match status" value="1"/>
</dbReference>
<evidence type="ECO:0000256" key="1">
    <source>
        <dbReference type="SAM" id="MobiDB-lite"/>
    </source>
</evidence>
<reference evidence="3 4" key="1">
    <citation type="submission" date="2023-09" db="EMBL/GenBank/DDBJ databases">
        <title>Thalassobella suaedae gen. nov., sp. nov., a marine bacterium of the family Flavobacteriaceae isolated from a halophyte Suaeda japonica.</title>
        <authorList>
            <person name="Lee S.Y."/>
            <person name="Hwang C.Y."/>
        </authorList>
    </citation>
    <scope>NUCLEOTIDE SEQUENCE [LARGE SCALE GENOMIC DNA]</scope>
    <source>
        <strain evidence="3 4">HL-DH10</strain>
    </source>
</reference>
<dbReference type="Pfam" id="PF05036">
    <property type="entry name" value="SPOR"/>
    <property type="match status" value="1"/>
</dbReference>
<evidence type="ECO:0000259" key="2">
    <source>
        <dbReference type="PROSITE" id="PS51724"/>
    </source>
</evidence>
<dbReference type="Gene3D" id="3.30.70.1070">
    <property type="entry name" value="Sporulation related repeat"/>
    <property type="match status" value="1"/>
</dbReference>
<dbReference type="InterPro" id="IPR041268">
    <property type="entry name" value="HU-CCDC81_bac_2"/>
</dbReference>
<organism evidence="3 4">
    <name type="scientific">Thalassobellus suaedae</name>
    <dbReference type="NCBI Taxonomy" id="3074124"/>
    <lineage>
        <taxon>Bacteria</taxon>
        <taxon>Pseudomonadati</taxon>
        <taxon>Bacteroidota</taxon>
        <taxon>Flavobacteriia</taxon>
        <taxon>Flavobacteriales</taxon>
        <taxon>Flavobacteriaceae</taxon>
        <taxon>Thalassobellus</taxon>
    </lineage>
</organism>
<proteinExistence type="predicted"/>
<dbReference type="InterPro" id="IPR007730">
    <property type="entry name" value="SPOR-like_dom"/>
</dbReference>
<evidence type="ECO:0000313" key="3">
    <source>
        <dbReference type="EMBL" id="WNH13937.1"/>
    </source>
</evidence>
<evidence type="ECO:0000313" key="4">
    <source>
        <dbReference type="Proteomes" id="UP001303407"/>
    </source>
</evidence>
<name>A0ABY9Y6R3_9FLAO</name>
<feature type="region of interest" description="Disordered" evidence="1">
    <location>
        <begin position="325"/>
        <end position="354"/>
    </location>
</feature>
<protein>
    <submittedName>
        <fullName evidence="3">SPOR domain-containing protein</fullName>
    </submittedName>
</protein>
<dbReference type="RefSeq" id="WP_415863930.1">
    <property type="nucleotide sequence ID" value="NZ_CP134536.1"/>
</dbReference>
<dbReference type="Pfam" id="PF18174">
    <property type="entry name" value="HU-CCDC81_bac_1"/>
    <property type="match status" value="1"/>
</dbReference>
<gene>
    <name evidence="3" type="ORF">RHP49_06690</name>
</gene>